<dbReference type="AlphaFoldDB" id="A0A266LSK2"/>
<evidence type="ECO:0000313" key="2">
    <source>
        <dbReference type="EMBL" id="OZY40367.1"/>
    </source>
</evidence>
<name>A0A266LSK2_PSEFR</name>
<organism evidence="2 3">
    <name type="scientific">Pseudomonas fragi</name>
    <dbReference type="NCBI Taxonomy" id="296"/>
    <lineage>
        <taxon>Bacteria</taxon>
        <taxon>Pseudomonadati</taxon>
        <taxon>Pseudomonadota</taxon>
        <taxon>Gammaproteobacteria</taxon>
        <taxon>Pseudomonadales</taxon>
        <taxon>Pseudomonadaceae</taxon>
        <taxon>Pseudomonas</taxon>
    </lineage>
</organism>
<feature type="chain" id="PRO_5012199078" description="Carboxypeptidase regulatory-like domain-containing protein" evidence="1">
    <location>
        <begin position="28"/>
        <end position="151"/>
    </location>
</feature>
<protein>
    <recommendedName>
        <fullName evidence="4">Carboxypeptidase regulatory-like domain-containing protein</fullName>
    </recommendedName>
</protein>
<keyword evidence="1" id="KW-0732">Signal</keyword>
<comment type="caution">
    <text evidence="2">The sequence shown here is derived from an EMBL/GenBank/DDBJ whole genome shotgun (WGS) entry which is preliminary data.</text>
</comment>
<sequence>MKFFHAVSFSTALAAALALCSSSILLAASQEPIDQSAVQLQPRQQNGVTYLSGGIGLDESRAIQLAKGYNLHLTFSAGPANEYTPDVDLMIQSMQGNPVLELNQVGPIVYVKLPPGQYSVVATRNGQQERSSVTLEEGAIRDVKAHWKDMN</sequence>
<reference evidence="2 3" key="1">
    <citation type="submission" date="2017-08" db="EMBL/GenBank/DDBJ databases">
        <title>Genomic and metabolic characterisation of spoilage-associated Pseudomonas species.</title>
        <authorList>
            <person name="Stanborough T."/>
            <person name="Fegan N."/>
            <person name="Powell S.M."/>
            <person name="Singh T."/>
            <person name="Tamplin M.L."/>
            <person name="Chandry P.S."/>
        </authorList>
    </citation>
    <scope>NUCLEOTIDE SEQUENCE [LARGE SCALE GENOMIC DNA]</scope>
    <source>
        <strain evidence="2 3">F1820</strain>
    </source>
</reference>
<dbReference type="Proteomes" id="UP000216113">
    <property type="component" value="Unassembled WGS sequence"/>
</dbReference>
<feature type="signal peptide" evidence="1">
    <location>
        <begin position="1"/>
        <end position="27"/>
    </location>
</feature>
<accession>A0A266LSK2</accession>
<evidence type="ECO:0008006" key="4">
    <source>
        <dbReference type="Google" id="ProtNLM"/>
    </source>
</evidence>
<proteinExistence type="predicted"/>
<dbReference type="RefSeq" id="WP_095030423.1">
    <property type="nucleotide sequence ID" value="NZ_NQKL01000016.1"/>
</dbReference>
<evidence type="ECO:0000256" key="1">
    <source>
        <dbReference type="SAM" id="SignalP"/>
    </source>
</evidence>
<dbReference type="EMBL" id="NQKL01000016">
    <property type="protein sequence ID" value="OZY40367.1"/>
    <property type="molecule type" value="Genomic_DNA"/>
</dbReference>
<gene>
    <name evidence="2" type="ORF">CJF43_18535</name>
</gene>
<evidence type="ECO:0000313" key="3">
    <source>
        <dbReference type="Proteomes" id="UP000216113"/>
    </source>
</evidence>